<dbReference type="PANTHER" id="PTHR47791">
    <property type="entry name" value="MEIOTICALLY UP-REGULATED GENE 191 PROTEIN"/>
    <property type="match status" value="1"/>
</dbReference>
<proteinExistence type="predicted"/>
<evidence type="ECO:0000313" key="2">
    <source>
        <dbReference type="EMBL" id="EAW11710.1"/>
    </source>
</evidence>
<dbReference type="EMBL" id="DS027052">
    <property type="protein sequence ID" value="EAW11710.1"/>
    <property type="molecule type" value="Genomic_DNA"/>
</dbReference>
<protein>
    <submittedName>
        <fullName evidence="2">Glycosyl hydrolase, putative</fullName>
    </submittedName>
</protein>
<keyword evidence="1" id="KW-0732">Signal</keyword>
<reference evidence="2 3" key="1">
    <citation type="journal article" date="2008" name="PLoS Genet.">
        <title>Genomic islands in the pathogenic filamentous fungus Aspergillus fumigatus.</title>
        <authorList>
            <person name="Fedorova N.D."/>
            <person name="Khaldi N."/>
            <person name="Joardar V.S."/>
            <person name="Maiti R."/>
            <person name="Amedeo P."/>
            <person name="Anderson M.J."/>
            <person name="Crabtree J."/>
            <person name="Silva J.C."/>
            <person name="Badger J.H."/>
            <person name="Albarraq A."/>
            <person name="Angiuoli S."/>
            <person name="Bussey H."/>
            <person name="Bowyer P."/>
            <person name="Cotty P.J."/>
            <person name="Dyer P.S."/>
            <person name="Egan A."/>
            <person name="Galens K."/>
            <person name="Fraser-Liggett C.M."/>
            <person name="Haas B.J."/>
            <person name="Inman J.M."/>
            <person name="Kent R."/>
            <person name="Lemieux S."/>
            <person name="Malavazi I."/>
            <person name="Orvis J."/>
            <person name="Roemer T."/>
            <person name="Ronning C.M."/>
            <person name="Sundaram J.P."/>
            <person name="Sutton G."/>
            <person name="Turner G."/>
            <person name="Venter J.C."/>
            <person name="White O.R."/>
            <person name="Whitty B.R."/>
            <person name="Youngman P."/>
            <person name="Wolfe K.H."/>
            <person name="Goldman G.H."/>
            <person name="Wortman J.R."/>
            <person name="Jiang B."/>
            <person name="Denning D.W."/>
            <person name="Nierman W.C."/>
        </authorList>
    </citation>
    <scope>NUCLEOTIDE SEQUENCE [LARGE SCALE GENOMIC DNA]</scope>
    <source>
        <strain evidence="3">ATCC 1007 / CBS 513.65 / DSM 816 / NCTC 3887 / NRRL 1</strain>
    </source>
</reference>
<evidence type="ECO:0000313" key="3">
    <source>
        <dbReference type="Proteomes" id="UP000006701"/>
    </source>
</evidence>
<sequence length="380" mass="41279">MHFRHQPLLFLPLVAALTPRQRAEPALTALQTWYNTSSGLWDTCGWWNGANCLTVLADLAAVDDSIRPTATAVFANTFTVAPRSNPAPGRGNDTYGHVAARGRTLNGTGTGTGNGNGNGTGNVSPWLDGAYDDDAWWALAWIAAYDVTGRREYLDLAAGIFDQLSKVWPSRCGGGIYWDYTHRYVNAIANELFLSLAAHLANRVDQREYVSWAEREWAWFRDSGMINANHTVNDGLTEDCQNNGQTVWTYNQGVVLGGLAELYRATHNATYLESAAQIAKAAIAALTDSNQVLHESCERDGCGGDSTQFKGIFIRNLRLLHSVAPDKLYGQVIAASAESIWANDRDGENRMGVNWAGPLQTVDASSHSSALDALVGAIDL</sequence>
<dbReference type="InterPro" id="IPR005198">
    <property type="entry name" value="Glyco_hydro_76"/>
</dbReference>
<dbReference type="Proteomes" id="UP000006701">
    <property type="component" value="Unassembled WGS sequence"/>
</dbReference>
<evidence type="ECO:0000256" key="1">
    <source>
        <dbReference type="SAM" id="SignalP"/>
    </source>
</evidence>
<organism evidence="2 3">
    <name type="scientific">Aspergillus clavatus (strain ATCC 1007 / CBS 513.65 / DSM 816 / NCTC 3887 / NRRL 1 / QM 1276 / 107)</name>
    <dbReference type="NCBI Taxonomy" id="344612"/>
    <lineage>
        <taxon>Eukaryota</taxon>
        <taxon>Fungi</taxon>
        <taxon>Dikarya</taxon>
        <taxon>Ascomycota</taxon>
        <taxon>Pezizomycotina</taxon>
        <taxon>Eurotiomycetes</taxon>
        <taxon>Eurotiomycetidae</taxon>
        <taxon>Eurotiales</taxon>
        <taxon>Aspergillaceae</taxon>
        <taxon>Aspergillus</taxon>
        <taxon>Aspergillus subgen. Fumigati</taxon>
    </lineage>
</organism>
<dbReference type="RefSeq" id="XP_001273136.1">
    <property type="nucleotide sequence ID" value="XM_001273135.1"/>
</dbReference>
<dbReference type="Pfam" id="PF03663">
    <property type="entry name" value="Glyco_hydro_76"/>
    <property type="match status" value="1"/>
</dbReference>
<dbReference type="GO" id="GO:0016787">
    <property type="term" value="F:hydrolase activity"/>
    <property type="evidence" value="ECO:0007669"/>
    <property type="project" value="UniProtKB-KW"/>
</dbReference>
<dbReference type="InterPro" id="IPR053169">
    <property type="entry name" value="MUG_Protein"/>
</dbReference>
<dbReference type="PANTHER" id="PTHR47791:SF1">
    <property type="entry name" value="ENDO MANNANASE, GH76 FAMILY (EUROFUNG)"/>
    <property type="match status" value="1"/>
</dbReference>
<gene>
    <name evidence="2" type="ORF">ACLA_094090</name>
</gene>
<dbReference type="STRING" id="344612.A1CFR1"/>
<dbReference type="VEuPathDB" id="FungiDB:ACLA_094090"/>
<dbReference type="Gene3D" id="1.50.10.20">
    <property type="match status" value="1"/>
</dbReference>
<dbReference type="SUPFAM" id="SSF48208">
    <property type="entry name" value="Six-hairpin glycosidases"/>
    <property type="match status" value="1"/>
</dbReference>
<accession>A1CFR1</accession>
<dbReference type="InterPro" id="IPR008928">
    <property type="entry name" value="6-hairpin_glycosidase_sf"/>
</dbReference>
<dbReference type="eggNOG" id="ENOG502S4Z8">
    <property type="taxonomic scope" value="Eukaryota"/>
</dbReference>
<dbReference type="OMA" id="YYVDWAQ"/>
<name>A1CFR1_ASPCL</name>
<dbReference type="OrthoDB" id="9984024at2759"/>
<dbReference type="GeneID" id="4704726"/>
<feature type="signal peptide" evidence="1">
    <location>
        <begin position="1"/>
        <end position="23"/>
    </location>
</feature>
<keyword evidence="3" id="KW-1185">Reference proteome</keyword>
<dbReference type="KEGG" id="act:ACLA_094090"/>
<dbReference type="GO" id="GO:0005975">
    <property type="term" value="P:carbohydrate metabolic process"/>
    <property type="evidence" value="ECO:0007669"/>
    <property type="project" value="InterPro"/>
</dbReference>
<dbReference type="AlphaFoldDB" id="A1CFR1"/>
<dbReference type="HOGENOM" id="CLU_028686_3_0_1"/>
<feature type="chain" id="PRO_5002633401" evidence="1">
    <location>
        <begin position="24"/>
        <end position="380"/>
    </location>
</feature>
<keyword evidence="2" id="KW-0378">Hydrolase</keyword>